<evidence type="ECO:0000256" key="1">
    <source>
        <dbReference type="SAM" id="MobiDB-lite"/>
    </source>
</evidence>
<evidence type="ECO:0000313" key="2">
    <source>
        <dbReference type="EMBL" id="BAU86823.1"/>
    </source>
</evidence>
<accession>A0A160P7L4</accession>
<evidence type="ECO:0000313" key="3">
    <source>
        <dbReference type="Proteomes" id="UP000217676"/>
    </source>
</evidence>
<organism evidence="2 3">
    <name type="scientific">Streptomyces laurentii</name>
    <dbReference type="NCBI Taxonomy" id="39478"/>
    <lineage>
        <taxon>Bacteria</taxon>
        <taxon>Bacillati</taxon>
        <taxon>Actinomycetota</taxon>
        <taxon>Actinomycetes</taxon>
        <taxon>Kitasatosporales</taxon>
        <taxon>Streptomycetaceae</taxon>
        <taxon>Streptomyces</taxon>
    </lineage>
</organism>
<proteinExistence type="predicted"/>
<dbReference type="Proteomes" id="UP000217676">
    <property type="component" value="Chromosome"/>
</dbReference>
<reference evidence="2 3" key="1">
    <citation type="journal article" date="2016" name="Genome Announc.">
        <title>Complete Genome Sequence of Thiostrepton-Producing Streptomyces laurentii ATCC 31255.</title>
        <authorList>
            <person name="Doi K."/>
            <person name="Fujino Y."/>
            <person name="Nagayoshi Y."/>
            <person name="Ohshima T."/>
            <person name="Ogata S."/>
        </authorList>
    </citation>
    <scope>NUCLEOTIDE SEQUENCE [LARGE SCALE GENOMIC DNA]</scope>
    <source>
        <strain evidence="2 3">ATCC 31255</strain>
    </source>
</reference>
<gene>
    <name evidence="2" type="ORF">SLA_5954</name>
</gene>
<dbReference type="AlphaFoldDB" id="A0A160P7L4"/>
<protein>
    <submittedName>
        <fullName evidence="2">Midasin</fullName>
    </submittedName>
</protein>
<dbReference type="EMBL" id="AP017424">
    <property type="protein sequence ID" value="BAU86823.1"/>
    <property type="molecule type" value="Genomic_DNA"/>
</dbReference>
<dbReference type="KEGG" id="slau:SLA_5954"/>
<sequence length="80" mass="8539">MSGPPPDMASAKDQGYELPTRDARDRAPYVAEWAEHRSPPQTGERRAQSSAAARVRGAWADGGDEPGGRDMDGAPEGFRG</sequence>
<feature type="compositionally biased region" description="Low complexity" evidence="1">
    <location>
        <begin position="48"/>
        <end position="58"/>
    </location>
</feature>
<name>A0A160P7L4_STRLU</name>
<keyword evidence="3" id="KW-1185">Reference proteome</keyword>
<feature type="compositionally biased region" description="Basic and acidic residues" evidence="1">
    <location>
        <begin position="19"/>
        <end position="47"/>
    </location>
</feature>
<feature type="region of interest" description="Disordered" evidence="1">
    <location>
        <begin position="1"/>
        <end position="80"/>
    </location>
</feature>
<feature type="compositionally biased region" description="Basic and acidic residues" evidence="1">
    <location>
        <begin position="66"/>
        <end position="80"/>
    </location>
</feature>